<dbReference type="PANTHER" id="PTHR48249:SF3">
    <property type="entry name" value="MEDIATOR OF RNA POLYMERASE II TRANSCRIPTION SUBUNIT 13"/>
    <property type="match status" value="1"/>
</dbReference>
<feature type="compositionally biased region" description="Basic and acidic residues" evidence="10">
    <location>
        <begin position="526"/>
        <end position="538"/>
    </location>
</feature>
<dbReference type="InterPro" id="IPR051139">
    <property type="entry name" value="Mediator_complx_sub13"/>
</dbReference>
<evidence type="ECO:0000259" key="12">
    <source>
        <dbReference type="Pfam" id="PF18296"/>
    </source>
</evidence>
<keyword evidence="13" id="KW-1185">Reference proteome</keyword>
<evidence type="ECO:0000256" key="10">
    <source>
        <dbReference type="SAM" id="MobiDB-lite"/>
    </source>
</evidence>
<comment type="similarity">
    <text evidence="2 9">Belongs to the Mediator complex subunit 13 family.</text>
</comment>
<feature type="compositionally biased region" description="Polar residues" evidence="10">
    <location>
        <begin position="1463"/>
        <end position="1472"/>
    </location>
</feature>
<reference evidence="14" key="1">
    <citation type="submission" date="2025-08" db="UniProtKB">
        <authorList>
            <consortium name="RefSeq"/>
        </authorList>
    </citation>
    <scope>IDENTIFICATION</scope>
    <source>
        <tissue evidence="14">Muscle</tissue>
    </source>
</reference>
<evidence type="ECO:0000313" key="14">
    <source>
        <dbReference type="RefSeq" id="XP_022252363.1"/>
    </source>
</evidence>
<feature type="domain" description="Mediator complex subunit Med13 C-terminal" evidence="11">
    <location>
        <begin position="1615"/>
        <end position="2018"/>
    </location>
</feature>
<evidence type="ECO:0000256" key="5">
    <source>
        <dbReference type="ARBA" id="ARBA00023015"/>
    </source>
</evidence>
<comment type="function">
    <text evidence="9">Component of the Mediator complex, a coactivator involved in regulated transcription of nearly all RNA polymerase II-dependent genes. Mediator functions as a bridge to convey information from gene-specific regulatory proteins to the basal RNA polymerase II transcription machinery. Mediator is recruited to promoters by direct interactions with regulatory proteins and serves as a scaffold for the assembly of a functional preinitiation complex with RNA polymerase II and the general transcription factors.</text>
</comment>
<evidence type="ECO:0000313" key="13">
    <source>
        <dbReference type="Proteomes" id="UP000694941"/>
    </source>
</evidence>
<dbReference type="InterPro" id="IPR041285">
    <property type="entry name" value="MID_MedPIWI"/>
</dbReference>
<evidence type="ECO:0000256" key="4">
    <source>
        <dbReference type="ARBA" id="ARBA00022491"/>
    </source>
</evidence>
<evidence type="ECO:0000256" key="3">
    <source>
        <dbReference type="ARBA" id="ARBA00019618"/>
    </source>
</evidence>
<keyword evidence="8 9" id="KW-0539">Nucleus</keyword>
<dbReference type="InterPro" id="IPR009401">
    <property type="entry name" value="Med13_C"/>
</dbReference>
<proteinExistence type="inferred from homology"/>
<keyword evidence="7 9" id="KW-0804">Transcription</keyword>
<feature type="region of interest" description="Disordered" evidence="10">
    <location>
        <begin position="1448"/>
        <end position="1472"/>
    </location>
</feature>
<feature type="region of interest" description="Disordered" evidence="10">
    <location>
        <begin position="681"/>
        <end position="712"/>
    </location>
</feature>
<keyword evidence="5 9" id="KW-0805">Transcription regulation</keyword>
<gene>
    <name evidence="14" type="primary">LOC106468311</name>
</gene>
<feature type="region of interest" description="Disordered" evidence="10">
    <location>
        <begin position="1867"/>
        <end position="1886"/>
    </location>
</feature>
<feature type="compositionally biased region" description="Basic and acidic residues" evidence="10">
    <location>
        <begin position="1448"/>
        <end position="1461"/>
    </location>
</feature>
<dbReference type="Pfam" id="PF06333">
    <property type="entry name" value="Med13_C"/>
    <property type="match status" value="1"/>
</dbReference>
<dbReference type="Pfam" id="PF18296">
    <property type="entry name" value="MID_MedPIWI"/>
    <property type="match status" value="1"/>
</dbReference>
<accession>A0ABM1T907</accession>
<keyword evidence="4 9" id="KW-0678">Repressor</keyword>
<keyword evidence="6 9" id="KW-0010">Activator</keyword>
<evidence type="ECO:0000256" key="2">
    <source>
        <dbReference type="ARBA" id="ARBA00009354"/>
    </source>
</evidence>
<evidence type="ECO:0000256" key="7">
    <source>
        <dbReference type="ARBA" id="ARBA00023163"/>
    </source>
</evidence>
<name>A0ABM1T907_LIMPO</name>
<organism evidence="13 14">
    <name type="scientific">Limulus polyphemus</name>
    <name type="common">Atlantic horseshoe crab</name>
    <dbReference type="NCBI Taxonomy" id="6850"/>
    <lineage>
        <taxon>Eukaryota</taxon>
        <taxon>Metazoa</taxon>
        <taxon>Ecdysozoa</taxon>
        <taxon>Arthropoda</taxon>
        <taxon>Chelicerata</taxon>
        <taxon>Merostomata</taxon>
        <taxon>Xiphosura</taxon>
        <taxon>Limulidae</taxon>
        <taxon>Limulus</taxon>
    </lineage>
</organism>
<comment type="subcellular location">
    <subcellularLocation>
        <location evidence="1 9">Nucleus</location>
    </subcellularLocation>
</comment>
<dbReference type="RefSeq" id="XP_022252363.1">
    <property type="nucleotide sequence ID" value="XM_022396655.1"/>
</dbReference>
<evidence type="ECO:0000259" key="11">
    <source>
        <dbReference type="Pfam" id="PF06333"/>
    </source>
</evidence>
<sequence length="2029" mass="226390">MTNPNFVSNGVSLEDSHTNFFALTDLCGIKWRCLCANRVLCYDSELLDDPVITSYSKCLAAGLLCVWRRVPSKFENPDSLRPGNTSQLDVCKELWIFWYGKEPDLSNLVPELTEVDQGSLENGLSYECRTLLFKAFHNLIERCFLSRGFTRLGKWFIQPLESLDCLVILSPYGLAGTLTGQTYKQNDPGIQQLLVEWQQFYPLNKTETTGSDDMPCLVEVKVAGVKMKYPSCYVFVTENDEKMMTNLSSGGGTIAPSVITLAPQSSQKPNGHMNVLTPPTSPYNTCLASSLQCSRYVETAMPGLLNNQSGHQISSFPDEVCSLTTHRLKSDTRQDNIIHHHPPFTENSEPDDSLSFLQWEFNDPRTQIDCFCMRSRSKRCSSGGNRVSCGVGANSSCSSPLNHGIASNSIAEKERGQQRTRGTVPFHKRSHVSSHSLVANIDSPATLRAPPVPGLAGANSRYLFVQKCVGLMGNSSNTLQHLQTLTGQPMSVESSHPGTPLLLEGALSQPSSTDPAMPTLSPHPPGVKEDPEMRKEGLHSQNPAVFSSCNTTKEKYLVDQVLSPYQNLPMTPEHHKICEGSHRVSTFSGYWPANDQKQAQLIHSNTSIYTKVSNQGIKRPVLSTLKEEEIMEEESFHRTKCLYDYSSLHSTSWEPEQKKRKHFNCGFGVRTESILGDLEETLNSSKSKDPYEFNDDFEDEQRSSSPGGSSYRSCIDMFIKEGEKTREQEVTPPPAPYPGELSKPSVLNELSCATSPLTPRPHITSFTREEDLQLTEHDLENIFEVSASDESSNEMFQHPATPNSIKFTPYEENVTNANSTSFLGPAELMRMFPTPPSLEPHVTPSPSGIVDITVVDGNNGLPTIRERLDNHASFDTSGLYEQTRDWSYVYKPMAQYKFLSSNKYSPLSSLPSNTLPSLSVPPETTYKPYWHFYFSSQAGMLATSAGVPDNHFNGYHLPPFSPSESYSPDLYQKSLPIIYDLQSPASNASSYLNKHLGSIDNSLSSTTPEAHSLVVNLILSDSMLNLFKDHNFSSCTLCVCNMNVKGTDIGLYLPDSMVAYKNNELQEKCTCGFSAVVNRHLGYNSGLFYEDEVDLTGLQKEPINRHHQRLKTNETVSGGGTSSTSPEQLLNKMSHDVPALLQSHCSVLQPSASWLFFARQLGMESQTAVCNTLQVLDGCEVCYLALEAGRQALDSENTVRLENKCDYLHKWPYLPAKLPASNYDIVRLFKVIQPLLQVAVQKKTMQGIWEVTYTVSGPLTWRQFHRLAGRVGASTEDQCEPQPIPTLLVGYDKDCLAVSPFALKLWDKLLLEPFSLPQDIAYVVVAPDNDFILSRVRSFFKELSSVYELCHLGHHSPITKVLRDGIMRVGKSAARKLADEPVDEWFNFISNGPVASKLKLYAQVCRHHLAPYLASQSLDKSLFSCLSSVSSKLQSEAPLLSSLHMDNHQEKEHTSKLHDSDSQQEFAASSGGYNTNSLSETWEQDNGQQPPALVVYIIEPFTYGDPDRDLYRLATLGLLLCYNQMLRYLPEHIRNSIHVQIIRLDCVLSMGKAENFSQYQNELKALAFSVFSQCRRLLNHPSRIKSLTGFGPSAVQERFLNVKQMKNRIPRTLFCPPFILATTKDKQIELGEMFGDCQEKSSVLYCCYCPTEDHRWLLACCINEKGDILENCCINIDIPDRTHRRKASSRTIGLHKLLDFVLSVMSSSCSQWRLVVGRLGRIGHGELKDWASLLGRKSLLRYTRQLRQLCSQCAVLSAVDIPCILSACLVSLEPDSSFRIMPDQCTSDNRFGSSSHGCELSTPEDASCTHILVYPTSATSQSSQATFQQEHIDPLADDDFLRTLDITEEQDISDLIGLADTLTHSPIGSPRRDCGSPGGRHSPFHHNGPVKSLGSVTGDHQEEPLQLLQQPLALGYYVSTAKTGPLPRWFWSSCPHLKDACPVFLKSALHIHSPTVQQNSDELLHTNQHVRNCHPLDSNLTTDVLRYVLEGYNALSWLSFDSATNDRQSCLPLHIQILMQQYHAAEAIL</sequence>
<dbReference type="PANTHER" id="PTHR48249">
    <property type="entry name" value="MEDIATOR OF RNA POLYMERASE II TRANSCRIPTION SUBUNIT 13"/>
    <property type="match status" value="1"/>
</dbReference>
<dbReference type="Proteomes" id="UP000694941">
    <property type="component" value="Unplaced"/>
</dbReference>
<evidence type="ECO:0000256" key="9">
    <source>
        <dbReference type="RuleBase" id="RU364134"/>
    </source>
</evidence>
<comment type="subunit">
    <text evidence="9">Component of the Mediator complex.</text>
</comment>
<evidence type="ECO:0000256" key="1">
    <source>
        <dbReference type="ARBA" id="ARBA00004123"/>
    </source>
</evidence>
<protein>
    <recommendedName>
        <fullName evidence="3 9">Mediator of RNA polymerase II transcription subunit 13</fullName>
    </recommendedName>
</protein>
<evidence type="ECO:0000256" key="8">
    <source>
        <dbReference type="ARBA" id="ARBA00023242"/>
    </source>
</evidence>
<feature type="compositionally biased region" description="Low complexity" evidence="10">
    <location>
        <begin position="703"/>
        <end position="712"/>
    </location>
</feature>
<feature type="domain" description="MID" evidence="12">
    <location>
        <begin position="1319"/>
        <end position="1576"/>
    </location>
</feature>
<evidence type="ECO:0000256" key="6">
    <source>
        <dbReference type="ARBA" id="ARBA00023159"/>
    </source>
</evidence>
<feature type="region of interest" description="Disordered" evidence="10">
    <location>
        <begin position="506"/>
        <end position="545"/>
    </location>
</feature>
<dbReference type="GeneID" id="106468311"/>